<name>A0ABX2MEQ2_9MICO</name>
<dbReference type="Proteomes" id="UP000573001">
    <property type="component" value="Unassembled WGS sequence"/>
</dbReference>
<evidence type="ECO:0000313" key="2">
    <source>
        <dbReference type="EMBL" id="NUU15425.1"/>
    </source>
</evidence>
<sequence>MAILTGAIGTVPDPGGVAAAVEASVAHLPTAERDAAIVSALRAARPATETWLRGHGASAEQARDSVADVDRKLDRYGLRGTGLDWFCAVLTARVVAVGRLQFEIGVSTADGGPAWGVHVPEAGPLHADACDRSFAEAPGVLRAVAPGHAAEQWHCRSWILDPGLPDVLGPDANLVRFARRFRLEPPGPDDATEGDDSVAKFVFGGALPNAEPPGARARAARAAQGSVPRGRLAEAVLARWDARGHWTVRTGTAPVQDVARKLSTRNPGVRSHS</sequence>
<feature type="domain" description="GNAT-like C-terminal" evidence="1">
    <location>
        <begin position="95"/>
        <end position="221"/>
    </location>
</feature>
<proteinExistence type="predicted"/>
<accession>A0ABX2MEQ2</accession>
<dbReference type="Gene3D" id="3.40.630.120">
    <property type="match status" value="1"/>
</dbReference>
<dbReference type="Pfam" id="PF18164">
    <property type="entry name" value="GNAT_C"/>
    <property type="match status" value="1"/>
</dbReference>
<reference evidence="2 3" key="1">
    <citation type="submission" date="2020-05" db="EMBL/GenBank/DDBJ databases">
        <title>Genome Sequencing of Type Strains.</title>
        <authorList>
            <person name="Lemaire J.F."/>
            <person name="Inderbitzin P."/>
            <person name="Gregorio O.A."/>
            <person name="Collins S.B."/>
            <person name="Wespe N."/>
            <person name="Knight-Connoni V."/>
        </authorList>
    </citation>
    <scope>NUCLEOTIDE SEQUENCE [LARGE SCALE GENOMIC DNA]</scope>
    <source>
        <strain evidence="2 3">ATCC 19096</strain>
    </source>
</reference>
<gene>
    <name evidence="2" type="ORF">HP507_16450</name>
</gene>
<evidence type="ECO:0000259" key="1">
    <source>
        <dbReference type="Pfam" id="PF18164"/>
    </source>
</evidence>
<dbReference type="EMBL" id="JABMCE010000086">
    <property type="protein sequence ID" value="NUU15425.1"/>
    <property type="molecule type" value="Genomic_DNA"/>
</dbReference>
<protein>
    <recommendedName>
        <fullName evidence="1">GNAT-like C-terminal domain-containing protein</fullName>
    </recommendedName>
</protein>
<organism evidence="2 3">
    <name type="scientific">Curtobacterium pusillum</name>
    <dbReference type="NCBI Taxonomy" id="69373"/>
    <lineage>
        <taxon>Bacteria</taxon>
        <taxon>Bacillati</taxon>
        <taxon>Actinomycetota</taxon>
        <taxon>Actinomycetes</taxon>
        <taxon>Micrococcales</taxon>
        <taxon>Microbacteriaceae</taxon>
        <taxon>Curtobacterium</taxon>
    </lineage>
</organism>
<comment type="caution">
    <text evidence="2">The sequence shown here is derived from an EMBL/GenBank/DDBJ whole genome shotgun (WGS) entry which is preliminary data.</text>
</comment>
<keyword evidence="3" id="KW-1185">Reference proteome</keyword>
<evidence type="ECO:0000313" key="3">
    <source>
        <dbReference type="Proteomes" id="UP000573001"/>
    </source>
</evidence>
<dbReference type="RefSeq" id="WP_175352886.1">
    <property type="nucleotide sequence ID" value="NZ_BAAAWQ010000001.1"/>
</dbReference>
<dbReference type="InterPro" id="IPR041644">
    <property type="entry name" value="GNAT_C"/>
</dbReference>